<evidence type="ECO:0000256" key="1">
    <source>
        <dbReference type="SAM" id="SignalP"/>
    </source>
</evidence>
<dbReference type="Gene3D" id="2.60.40.20">
    <property type="entry name" value="Alpha-amylase inhibitor"/>
    <property type="match status" value="1"/>
</dbReference>
<dbReference type="InterPro" id="IPR036379">
    <property type="entry name" value="A-amylase_inhib_sf"/>
</dbReference>
<sequence length="113" mass="11774">MTTAFTRLRTGLAALAVTGAAVGVLSAASPANAATAQSVTTAAGTAPGCVARYVAKPVGTIVLRNKCGKTMRVKVIVKRGPDSPCWTGFRPGQVRVWKWLDSTFASYQKTVTC</sequence>
<gene>
    <name evidence="2" type="ORF">ACFOY2_17930</name>
</gene>
<proteinExistence type="predicted"/>
<dbReference type="Proteomes" id="UP001595851">
    <property type="component" value="Unassembled WGS sequence"/>
</dbReference>
<accession>A0ABV8G9Y7</accession>
<keyword evidence="1" id="KW-0732">Signal</keyword>
<protein>
    <submittedName>
        <fullName evidence="2">Uncharacterized protein</fullName>
    </submittedName>
</protein>
<comment type="caution">
    <text evidence="2">The sequence shown here is derived from an EMBL/GenBank/DDBJ whole genome shotgun (WGS) entry which is preliminary data.</text>
</comment>
<dbReference type="RefSeq" id="WP_379529178.1">
    <property type="nucleotide sequence ID" value="NZ_JBHSBI010000008.1"/>
</dbReference>
<organism evidence="2 3">
    <name type="scientific">Nonomuraea purpurea</name>
    <dbReference type="NCBI Taxonomy" id="1849276"/>
    <lineage>
        <taxon>Bacteria</taxon>
        <taxon>Bacillati</taxon>
        <taxon>Actinomycetota</taxon>
        <taxon>Actinomycetes</taxon>
        <taxon>Streptosporangiales</taxon>
        <taxon>Streptosporangiaceae</taxon>
        <taxon>Nonomuraea</taxon>
    </lineage>
</organism>
<evidence type="ECO:0000313" key="3">
    <source>
        <dbReference type="Proteomes" id="UP001595851"/>
    </source>
</evidence>
<reference evidence="3" key="1">
    <citation type="journal article" date="2019" name="Int. J. Syst. Evol. Microbiol.">
        <title>The Global Catalogue of Microorganisms (GCM) 10K type strain sequencing project: providing services to taxonomists for standard genome sequencing and annotation.</title>
        <authorList>
            <consortium name="The Broad Institute Genomics Platform"/>
            <consortium name="The Broad Institute Genome Sequencing Center for Infectious Disease"/>
            <person name="Wu L."/>
            <person name="Ma J."/>
        </authorList>
    </citation>
    <scope>NUCLEOTIDE SEQUENCE [LARGE SCALE GENOMIC DNA]</scope>
    <source>
        <strain evidence="3">TBRC 1276</strain>
    </source>
</reference>
<keyword evidence="3" id="KW-1185">Reference proteome</keyword>
<feature type="signal peptide" evidence="1">
    <location>
        <begin position="1"/>
        <end position="33"/>
    </location>
</feature>
<evidence type="ECO:0000313" key="2">
    <source>
        <dbReference type="EMBL" id="MFC4009117.1"/>
    </source>
</evidence>
<name>A0ABV8G9Y7_9ACTN</name>
<feature type="chain" id="PRO_5047067280" evidence="1">
    <location>
        <begin position="34"/>
        <end position="113"/>
    </location>
</feature>
<dbReference type="EMBL" id="JBHSBI010000008">
    <property type="protein sequence ID" value="MFC4009117.1"/>
    <property type="molecule type" value="Genomic_DNA"/>
</dbReference>